<name>A0AAE9W8R0_9SCHI</name>
<evidence type="ECO:0000313" key="1">
    <source>
        <dbReference type="EMBL" id="WBW71759.1"/>
    </source>
</evidence>
<protein>
    <submittedName>
        <fullName evidence="1">Spo12 family nuclear protein</fullName>
    </submittedName>
</protein>
<organism evidence="1 2">
    <name type="scientific">Schizosaccharomyces osmophilus</name>
    <dbReference type="NCBI Taxonomy" id="2545709"/>
    <lineage>
        <taxon>Eukaryota</taxon>
        <taxon>Fungi</taxon>
        <taxon>Dikarya</taxon>
        <taxon>Ascomycota</taxon>
        <taxon>Taphrinomycotina</taxon>
        <taxon>Schizosaccharomycetes</taxon>
        <taxon>Schizosaccharomycetales</taxon>
        <taxon>Schizosaccharomycetaceae</taxon>
        <taxon>Schizosaccharomyces</taxon>
    </lineage>
</organism>
<dbReference type="RefSeq" id="XP_056036002.1">
    <property type="nucleotide sequence ID" value="XM_056178991.1"/>
</dbReference>
<dbReference type="Proteomes" id="UP001212411">
    <property type="component" value="Chromosome 1"/>
</dbReference>
<dbReference type="KEGG" id="som:SOMG_00195"/>
<gene>
    <name evidence="1" type="primary">spo12</name>
    <name evidence="1" type="ORF">SOMG_00195</name>
</gene>
<reference evidence="1 2" key="1">
    <citation type="journal article" date="2023" name="G3 (Bethesda)">
        <title>A high-quality reference genome for the fission yeast Schizosaccharomyces osmophilus.</title>
        <authorList>
            <person name="Jia G.S."/>
            <person name="Zhang W.C."/>
            <person name="Liang Y."/>
            <person name="Liu X.H."/>
            <person name="Rhind N."/>
            <person name="Pidoux A."/>
            <person name="Brysch-Herzberg M."/>
            <person name="Du L.L."/>
        </authorList>
    </citation>
    <scope>NUCLEOTIDE SEQUENCE [LARGE SCALE GENOMIC DNA]</scope>
    <source>
        <strain evidence="1 2">CBS 15793</strain>
    </source>
</reference>
<dbReference type="GeneID" id="80873680"/>
<proteinExistence type="predicted"/>
<dbReference type="InterPro" id="IPR007727">
    <property type="entry name" value="Spo12"/>
</dbReference>
<sequence length="79" mass="8963">MAYAEHMPKKELPEISVLPLHQGKPRFLPEKNKAVSSPTDSLMSPCTAKLQAHRQKYYKKSKPVLTSLMQTLLDARDNV</sequence>
<dbReference type="AlphaFoldDB" id="A0AAE9W8R0"/>
<dbReference type="EMBL" id="CP115611">
    <property type="protein sequence ID" value="WBW71759.1"/>
    <property type="molecule type" value="Genomic_DNA"/>
</dbReference>
<dbReference type="Pfam" id="PF05032">
    <property type="entry name" value="Spo12"/>
    <property type="match status" value="1"/>
</dbReference>
<evidence type="ECO:0000313" key="2">
    <source>
        <dbReference type="Proteomes" id="UP001212411"/>
    </source>
</evidence>
<keyword evidence="2" id="KW-1185">Reference proteome</keyword>
<accession>A0AAE9W8R0</accession>